<evidence type="ECO:0000256" key="7">
    <source>
        <dbReference type="SAM" id="SignalP"/>
    </source>
</evidence>
<dbReference type="EMBL" id="JANIIK010000047">
    <property type="protein sequence ID" value="KAJ3601683.1"/>
    <property type="molecule type" value="Genomic_DNA"/>
</dbReference>
<dbReference type="CDD" id="cd03156">
    <property type="entry name" value="uroplakin_I_like_LEL"/>
    <property type="match status" value="1"/>
</dbReference>
<comment type="similarity">
    <text evidence="2">Belongs to the TTC39 family.</text>
</comment>
<evidence type="ECO:0008006" key="10">
    <source>
        <dbReference type="Google" id="ProtNLM"/>
    </source>
</evidence>
<evidence type="ECO:0000313" key="8">
    <source>
        <dbReference type="EMBL" id="KAJ3601683.1"/>
    </source>
</evidence>
<name>A0A9Q0E9U3_9TELE</name>
<evidence type="ECO:0000256" key="5">
    <source>
        <dbReference type="ARBA" id="ARBA00022989"/>
    </source>
</evidence>
<feature type="signal peptide" evidence="7">
    <location>
        <begin position="1"/>
        <end position="16"/>
    </location>
</feature>
<gene>
    <name evidence="8" type="ORF">NHX12_032650</name>
</gene>
<dbReference type="Proteomes" id="UP001148018">
    <property type="component" value="Unassembled WGS sequence"/>
</dbReference>
<dbReference type="OrthoDB" id="43460at2759"/>
<evidence type="ECO:0000256" key="6">
    <source>
        <dbReference type="ARBA" id="ARBA00023136"/>
    </source>
</evidence>
<sequence length="623" mass="70262">FFIIILVLFLAEVAGAVVILVFKPVADDMISKLGVEAVKSIKKDFGSNSDVTGLWNATMETLRCCGVNNYTDFTDSPFYREQNGSYPPQCCPPVVRRCTAATVNNTFNTTISGCFPEISRLIGANTVGIVAVALGIAGFQKFPSVLRSSSAFSTCEEVPQCSKKFLCVLNVYLDVMSDGKDALKDNPSQGSLKENLEDCMEALDLFLNNHFRESLERLRPRVQDSMYHALIYATVLEMRAMMTFDHDDIANAGATMKRAQEDENMVSFIKGGIKVRNSYLIYKELDSYIQSQDTVVGPSHLHLKGGVAFGIGAFNLTLSLFPARILKVLEFAGFSGDKDYGLSQLLGGATVGNLRSMLCALLLLCYHTFLTFILGTGEGEVTEAEKLLAPFRLRYPKGAIFLFFAGRTEEMKGNIDKAVCLFEEGCKAQQEWKQFHHMCYWELLWCFTYKHMWKMAYFYADLLTKESRWSQAMYVYMKAACLSMLNKEESRPFGEDEVELFRLPVPVLEMMYMWNGFTMIRRCPELTDAMMQTLQEAELTLEAAPGNEYSVDDHCVIQLLKGLCLQNQGRIPAAENCFNTVYRSEKKIRYDHYLVPNALLELGLLCISQNRREEAIKLLHKAK</sequence>
<keyword evidence="9" id="KW-1185">Reference proteome</keyword>
<evidence type="ECO:0000256" key="4">
    <source>
        <dbReference type="ARBA" id="ARBA00022803"/>
    </source>
</evidence>
<dbReference type="InterPro" id="IPR008952">
    <property type="entry name" value="Tetraspanin_EC2_sf"/>
</dbReference>
<dbReference type="InterPro" id="IPR018499">
    <property type="entry name" value="Tetraspanin/Peripherin"/>
</dbReference>
<dbReference type="SUPFAM" id="SSF48452">
    <property type="entry name" value="TPR-like"/>
    <property type="match status" value="1"/>
</dbReference>
<dbReference type="Pfam" id="PF10300">
    <property type="entry name" value="Iml2-TPR_39"/>
    <property type="match status" value="3"/>
</dbReference>
<feature type="non-terminal residue" evidence="8">
    <location>
        <position position="1"/>
    </location>
</feature>
<dbReference type="PANTHER" id="PTHR31859:SF7">
    <property type="entry name" value="TETRATRICOPEPTIDE REPEAT PROTEIN 39A"/>
    <property type="match status" value="1"/>
</dbReference>
<comment type="caution">
    <text evidence="8">The sequence shown here is derived from an EMBL/GenBank/DDBJ whole genome shotgun (WGS) entry which is preliminary data.</text>
</comment>
<dbReference type="InterPro" id="IPR011990">
    <property type="entry name" value="TPR-like_helical_dom_sf"/>
</dbReference>
<protein>
    <recommendedName>
        <fullName evidence="10">Tetraspanin</fullName>
    </recommendedName>
</protein>
<proteinExistence type="inferred from homology"/>
<dbReference type="Gene3D" id="1.10.1450.10">
    <property type="entry name" value="Tetraspanin"/>
    <property type="match status" value="1"/>
</dbReference>
<dbReference type="Pfam" id="PF00335">
    <property type="entry name" value="Tetraspanin"/>
    <property type="match status" value="1"/>
</dbReference>
<evidence type="ECO:0000313" key="9">
    <source>
        <dbReference type="Proteomes" id="UP001148018"/>
    </source>
</evidence>
<organism evidence="8 9">
    <name type="scientific">Muraenolepis orangiensis</name>
    <name type="common">Patagonian moray cod</name>
    <dbReference type="NCBI Taxonomy" id="630683"/>
    <lineage>
        <taxon>Eukaryota</taxon>
        <taxon>Metazoa</taxon>
        <taxon>Chordata</taxon>
        <taxon>Craniata</taxon>
        <taxon>Vertebrata</taxon>
        <taxon>Euteleostomi</taxon>
        <taxon>Actinopterygii</taxon>
        <taxon>Neopterygii</taxon>
        <taxon>Teleostei</taxon>
        <taxon>Neoteleostei</taxon>
        <taxon>Acanthomorphata</taxon>
        <taxon>Zeiogadaria</taxon>
        <taxon>Gadariae</taxon>
        <taxon>Gadiformes</taxon>
        <taxon>Muraenolepidoidei</taxon>
        <taxon>Muraenolepididae</taxon>
        <taxon>Muraenolepis</taxon>
    </lineage>
</organism>
<evidence type="ECO:0000256" key="3">
    <source>
        <dbReference type="ARBA" id="ARBA00022692"/>
    </source>
</evidence>
<dbReference type="InterPro" id="IPR019412">
    <property type="entry name" value="IML2/TPR_39"/>
</dbReference>
<dbReference type="PANTHER" id="PTHR31859">
    <property type="entry name" value="TETRATRICOPEPTIDE REPEAT PROTEIN 39 FAMILY MEMBER"/>
    <property type="match status" value="1"/>
</dbReference>
<keyword evidence="3" id="KW-0812">Transmembrane</keyword>
<evidence type="ECO:0000256" key="2">
    <source>
        <dbReference type="ARBA" id="ARBA00006400"/>
    </source>
</evidence>
<keyword evidence="6" id="KW-0472">Membrane</keyword>
<feature type="chain" id="PRO_5040448988" description="Tetraspanin" evidence="7">
    <location>
        <begin position="17"/>
        <end position="623"/>
    </location>
</feature>
<keyword evidence="7" id="KW-0732">Signal</keyword>
<accession>A0A9Q0E9U3</accession>
<reference evidence="8" key="1">
    <citation type="submission" date="2022-07" db="EMBL/GenBank/DDBJ databases">
        <title>Chromosome-level genome of Muraenolepis orangiensis.</title>
        <authorList>
            <person name="Kim J."/>
        </authorList>
    </citation>
    <scope>NUCLEOTIDE SEQUENCE</scope>
    <source>
        <strain evidence="8">KU_S4_2022</strain>
        <tissue evidence="8">Muscle</tissue>
    </source>
</reference>
<keyword evidence="5" id="KW-1133">Transmembrane helix</keyword>
<comment type="subcellular location">
    <subcellularLocation>
        <location evidence="1">Membrane</location>
        <topology evidence="1">Multi-pass membrane protein</topology>
    </subcellularLocation>
</comment>
<dbReference type="SUPFAM" id="SSF48652">
    <property type="entry name" value="Tetraspanin"/>
    <property type="match status" value="1"/>
</dbReference>
<dbReference type="AlphaFoldDB" id="A0A9Q0E9U3"/>
<dbReference type="GO" id="GO:0016020">
    <property type="term" value="C:membrane"/>
    <property type="evidence" value="ECO:0007669"/>
    <property type="project" value="UniProtKB-SubCell"/>
</dbReference>
<keyword evidence="4" id="KW-0802">TPR repeat</keyword>
<evidence type="ECO:0000256" key="1">
    <source>
        <dbReference type="ARBA" id="ARBA00004141"/>
    </source>
</evidence>
<dbReference type="Gene3D" id="1.25.40.10">
    <property type="entry name" value="Tetratricopeptide repeat domain"/>
    <property type="match status" value="1"/>
</dbReference>